<dbReference type="NCBIfam" id="TIGR01409">
    <property type="entry name" value="TAT_signal_seq"/>
    <property type="match status" value="1"/>
</dbReference>
<dbReference type="InterPro" id="IPR006311">
    <property type="entry name" value="TAT_signal"/>
</dbReference>
<sequence>MTRPSRRDILKFSGAAGAAGLLGGTTAGRAAAQPRAAQAAARQPMSAPPPGIGSRGYYITFCRIPTAGYDTWRSIFDTFADDGIQHVIMWMGGAFRSRKYPITWQYNRHHANVRHDFVGRLIDYAHTRGVKVLLGFTPYTYDGTNQYALERPDLKGVQANGKLARLQGIDSWGYNLDPTKADARTFMLNYAREMYFDFYPNADGLLIESSDIDICVGGACGGASHYYELEYEFVRQISEDVWAHDPDAQILIHPNYFTGGSNGADKPYDPRWGLIFSPWTVNLDLVKRASYSYYFDLDVISQSPPYMKASARYVRDHGFAGYLPSQEFFTFVPKHPEIGEPGIVGRQLHPFGIDVIGLDANPYVDPLVSVNRIAYREYMRDPDLSDAEFRAALGRSVFGDTATDQDIDDLMFLHDCFYWNKSLFSPSAQADPSVLRDNLERGLLGIADLRKIQNGLDALPAVARRVTASRNPRVRALGEHAALMRRNWDPGSRHLLAAHLR</sequence>
<gene>
    <name evidence="1" type="ORF">Airi01_028610</name>
</gene>
<accession>A0A9W6RFG1</accession>
<dbReference type="Pfam" id="PF10518">
    <property type="entry name" value="TAT_signal"/>
    <property type="match status" value="1"/>
</dbReference>
<dbReference type="SUPFAM" id="SSF51445">
    <property type="entry name" value="(Trans)glycosidases"/>
    <property type="match status" value="1"/>
</dbReference>
<dbReference type="PROSITE" id="PS51318">
    <property type="entry name" value="TAT"/>
    <property type="match status" value="1"/>
</dbReference>
<proteinExistence type="predicted"/>
<reference evidence="1" key="1">
    <citation type="submission" date="2023-03" db="EMBL/GenBank/DDBJ databases">
        <title>Actinoallomurus iriomotensis NBRC 103681.</title>
        <authorList>
            <person name="Ichikawa N."/>
            <person name="Sato H."/>
            <person name="Tonouchi N."/>
        </authorList>
    </citation>
    <scope>NUCLEOTIDE SEQUENCE</scope>
    <source>
        <strain evidence="1">NBRC 103681</strain>
    </source>
</reference>
<comment type="caution">
    <text evidence="1">The sequence shown here is derived from an EMBL/GenBank/DDBJ whole genome shotgun (WGS) entry which is preliminary data.</text>
</comment>
<dbReference type="InterPro" id="IPR019546">
    <property type="entry name" value="TAT_signal_bac_arc"/>
</dbReference>
<dbReference type="Gene3D" id="3.20.20.80">
    <property type="entry name" value="Glycosidases"/>
    <property type="match status" value="1"/>
</dbReference>
<dbReference type="RefSeq" id="WP_285620537.1">
    <property type="nucleotide sequence ID" value="NZ_BSTJ01000003.1"/>
</dbReference>
<organism evidence="1 2">
    <name type="scientific">Actinoallomurus iriomotensis</name>
    <dbReference type="NCBI Taxonomy" id="478107"/>
    <lineage>
        <taxon>Bacteria</taxon>
        <taxon>Bacillati</taxon>
        <taxon>Actinomycetota</taxon>
        <taxon>Actinomycetes</taxon>
        <taxon>Streptosporangiales</taxon>
        <taxon>Thermomonosporaceae</taxon>
        <taxon>Actinoallomurus</taxon>
    </lineage>
</organism>
<dbReference type="InterPro" id="IPR017853">
    <property type="entry name" value="GH"/>
</dbReference>
<protein>
    <submittedName>
        <fullName evidence="1">Uncharacterized protein</fullName>
    </submittedName>
</protein>
<evidence type="ECO:0000313" key="1">
    <source>
        <dbReference type="EMBL" id="GLY74594.1"/>
    </source>
</evidence>
<name>A0A9W6RFG1_9ACTN</name>
<dbReference type="AlphaFoldDB" id="A0A9W6RFG1"/>
<evidence type="ECO:0000313" key="2">
    <source>
        <dbReference type="Proteomes" id="UP001165135"/>
    </source>
</evidence>
<dbReference type="Proteomes" id="UP001165135">
    <property type="component" value="Unassembled WGS sequence"/>
</dbReference>
<dbReference type="EMBL" id="BSTJ01000003">
    <property type="protein sequence ID" value="GLY74594.1"/>
    <property type="molecule type" value="Genomic_DNA"/>
</dbReference>